<dbReference type="AlphaFoldDB" id="A0A0W0TUL7"/>
<dbReference type="InterPro" id="IPR028978">
    <property type="entry name" value="Chorismate_lyase_/UTRA_dom_sf"/>
</dbReference>
<dbReference type="RefSeq" id="WP_028387244.1">
    <property type="nucleotide sequence ID" value="NZ_CAAAHN010000005.1"/>
</dbReference>
<dbReference type="Proteomes" id="UP000054785">
    <property type="component" value="Unassembled WGS sequence"/>
</dbReference>
<evidence type="ECO:0000313" key="2">
    <source>
        <dbReference type="Proteomes" id="UP000054785"/>
    </source>
</evidence>
<dbReference type="PATRIC" id="fig|45065.4.peg.1456"/>
<dbReference type="SUPFAM" id="SSF64288">
    <property type="entry name" value="Chorismate lyase-like"/>
    <property type="match status" value="1"/>
</dbReference>
<reference evidence="1 2" key="1">
    <citation type="submission" date="2015-11" db="EMBL/GenBank/DDBJ databases">
        <title>Genomic analysis of 38 Legionella species identifies large and diverse effector repertoires.</title>
        <authorList>
            <person name="Burstein D."/>
            <person name="Amaro F."/>
            <person name="Zusman T."/>
            <person name="Lifshitz Z."/>
            <person name="Cohen O."/>
            <person name="Gilbert J.A."/>
            <person name="Pupko T."/>
            <person name="Shuman H.A."/>
            <person name="Segal G."/>
        </authorList>
    </citation>
    <scope>NUCLEOTIDE SEQUENCE [LARGE SCALE GENOMIC DNA]</scope>
    <source>
        <strain evidence="1 2">ATCC 49504</strain>
    </source>
</reference>
<name>A0A0W0TUL7_9GAMM</name>
<accession>A0A0W0TUL7</accession>
<gene>
    <name evidence="1" type="ORF">Lgee_1349</name>
</gene>
<sequence>MPSFASALLLTLVFSIQPAMAFEFCDRNALPAPWDRLLTAPLLTPGLARFYARSPRIERLLEVHSTSTGLLARAIRMVVDVKGRPNEKRIIEAALIVINLSALPAGVREGVLQTDLPFGALLERERVQVQSKGRQYFKLSCSPLFVWLLDCSPDAVFYGRTHLLVDAATRTWLARVMEVVPVKTAQ</sequence>
<evidence type="ECO:0000313" key="1">
    <source>
        <dbReference type="EMBL" id="KTC99083.1"/>
    </source>
</evidence>
<comment type="caution">
    <text evidence="1">The sequence shown here is derived from an EMBL/GenBank/DDBJ whole genome shotgun (WGS) entry which is preliminary data.</text>
</comment>
<organism evidence="1 2">
    <name type="scientific">Legionella geestiana</name>
    <dbReference type="NCBI Taxonomy" id="45065"/>
    <lineage>
        <taxon>Bacteria</taxon>
        <taxon>Pseudomonadati</taxon>
        <taxon>Pseudomonadota</taxon>
        <taxon>Gammaproteobacteria</taxon>
        <taxon>Legionellales</taxon>
        <taxon>Legionellaceae</taxon>
        <taxon>Legionella</taxon>
    </lineage>
</organism>
<keyword evidence="2" id="KW-1185">Reference proteome</keyword>
<proteinExistence type="predicted"/>
<dbReference type="STRING" id="45065.Lgee_1349"/>
<dbReference type="EMBL" id="LNYC01000051">
    <property type="protein sequence ID" value="KTC99083.1"/>
    <property type="molecule type" value="Genomic_DNA"/>
</dbReference>
<protein>
    <submittedName>
        <fullName evidence="1">Uncharacterized protein</fullName>
    </submittedName>
</protein>
<dbReference type="Gene3D" id="3.40.1410.10">
    <property type="entry name" value="Chorismate lyase-like"/>
    <property type="match status" value="1"/>
</dbReference>